<dbReference type="RefSeq" id="YP_009249976.1">
    <property type="nucleotide sequence ID" value="NC_029996.1"/>
</dbReference>
<keyword evidence="1" id="KW-1133">Transmembrane helix</keyword>
<proteinExistence type="predicted"/>
<dbReference type="Proteomes" id="UP000202962">
    <property type="component" value="Segment"/>
</dbReference>
<dbReference type="GeneID" id="27429699"/>
<name>A0A162GWB7_9BBAC</name>
<keyword evidence="1" id="KW-0812">Transmembrane</keyword>
<sequence>MENLTRLSSGTGGFFGRINWKMLIMVFVVVFAMLAVVYNTNEDFLINKNILQAKVQRVKE</sequence>
<evidence type="ECO:0000313" key="3">
    <source>
        <dbReference type="Proteomes" id="UP000202962"/>
    </source>
</evidence>
<evidence type="ECO:0000256" key="1">
    <source>
        <dbReference type="SAM" id="Phobius"/>
    </source>
</evidence>
<keyword evidence="1" id="KW-0472">Membrane</keyword>
<evidence type="ECO:0000313" key="2">
    <source>
        <dbReference type="EMBL" id="AKR17474.1"/>
    </source>
</evidence>
<protein>
    <submittedName>
        <fullName evidence="2">Uncharacterized protein</fullName>
    </submittedName>
</protein>
<organism evidence="2 3">
    <name type="scientific">Mocis latipes granulovirus</name>
    <dbReference type="NCBI Taxonomy" id="2072024"/>
    <lineage>
        <taxon>Viruses</taxon>
        <taxon>Viruses incertae sedis</taxon>
        <taxon>Naldaviricetes</taxon>
        <taxon>Lefavirales</taxon>
        <taxon>Baculoviridae</taxon>
        <taxon>Betabaculovirus</taxon>
        <taxon>Betabaculovirus molatipedis</taxon>
    </lineage>
</organism>
<dbReference type="KEGG" id="vg:27429699"/>
<feature type="transmembrane region" description="Helical" evidence="1">
    <location>
        <begin position="20"/>
        <end position="38"/>
    </location>
</feature>
<keyword evidence="3" id="KW-1185">Reference proteome</keyword>
<reference evidence="2 3" key="1">
    <citation type="submission" date="2015-03" db="EMBL/GenBank/DDBJ databases">
        <title>The complete genome sequence of Mocis sp. granulovirus.</title>
        <authorList>
            <person name="Ardisson-Araujo D.M.P."/>
            <person name="Melo F.L."/>
            <person name="Sosa-Gomez D.R."/>
            <person name="Ribeiro B.M."/>
        </authorList>
    </citation>
    <scope>NUCLEOTIDE SEQUENCE [LARGE SCALE GENOMIC DNA]</scope>
    <source>
        <strain evidence="2">Southern Brazil</strain>
    </source>
</reference>
<accession>A0A162GWB7</accession>
<dbReference type="EMBL" id="KR011718">
    <property type="protein sequence ID" value="AKR17474.1"/>
    <property type="molecule type" value="Genomic_DNA"/>
</dbReference>